<feature type="region of interest" description="Disordered" evidence="1">
    <location>
        <begin position="143"/>
        <end position="165"/>
    </location>
</feature>
<reference evidence="2" key="1">
    <citation type="submission" date="2025-08" db="UniProtKB">
        <authorList>
            <consortium name="Ensembl"/>
        </authorList>
    </citation>
    <scope>IDENTIFICATION</scope>
</reference>
<feature type="region of interest" description="Disordered" evidence="1">
    <location>
        <begin position="986"/>
        <end position="1008"/>
    </location>
</feature>
<organism evidence="2 3">
    <name type="scientific">Mola mola</name>
    <name type="common">Ocean sunfish</name>
    <name type="synonym">Tetraodon mola</name>
    <dbReference type="NCBI Taxonomy" id="94237"/>
    <lineage>
        <taxon>Eukaryota</taxon>
        <taxon>Metazoa</taxon>
        <taxon>Chordata</taxon>
        <taxon>Craniata</taxon>
        <taxon>Vertebrata</taxon>
        <taxon>Euteleostomi</taxon>
        <taxon>Actinopterygii</taxon>
        <taxon>Neopterygii</taxon>
        <taxon>Teleostei</taxon>
        <taxon>Neoteleostei</taxon>
        <taxon>Acanthomorphata</taxon>
        <taxon>Eupercaria</taxon>
        <taxon>Tetraodontiformes</taxon>
        <taxon>Molidae</taxon>
        <taxon>Mola</taxon>
    </lineage>
</organism>
<evidence type="ECO:0000313" key="2">
    <source>
        <dbReference type="Ensembl" id="ENSMMOP00000001278.1"/>
    </source>
</evidence>
<protein>
    <submittedName>
        <fullName evidence="2">Uncharacterized protein</fullName>
    </submittedName>
</protein>
<dbReference type="PANTHER" id="PTHR10226">
    <property type="entry name" value="A KINASE ANCHOR PROTEIN"/>
    <property type="match status" value="1"/>
</dbReference>
<feature type="compositionally biased region" description="Low complexity" evidence="1">
    <location>
        <begin position="1538"/>
        <end position="1553"/>
    </location>
</feature>
<feature type="region of interest" description="Disordered" evidence="1">
    <location>
        <begin position="855"/>
        <end position="876"/>
    </location>
</feature>
<proteinExistence type="predicted"/>
<feature type="region of interest" description="Disordered" evidence="1">
    <location>
        <begin position="946"/>
        <end position="967"/>
    </location>
</feature>
<feature type="region of interest" description="Disordered" evidence="1">
    <location>
        <begin position="337"/>
        <end position="356"/>
    </location>
</feature>
<evidence type="ECO:0000313" key="3">
    <source>
        <dbReference type="Proteomes" id="UP000261620"/>
    </source>
</evidence>
<dbReference type="GO" id="GO:0051018">
    <property type="term" value="F:protein kinase A binding"/>
    <property type="evidence" value="ECO:0007669"/>
    <property type="project" value="TreeGrafter"/>
</dbReference>
<sequence length="1596" mass="175609">IGAQCVKSLFRNKKELCNICLELPTREASRLTETHLIPSDCKCDCSLFCLSFYAVFLLLQCWLKTVCVHRHNPSNSIYPQATVGALVGSLGCYMAGIRYALELQTLPRGTFEPSQLEEDDTNQSVSSIEDDFVTALEHLEEDNTGDASSSYHHSKKRDVASQTLLSHKRRKELSSTCITVSSSSKKYSARHSSSPDVSVTVQKSSGLESHWTCCSPAGHLPSPLIHVSESEESDCSSPSPIIFLDEVGYQKSLLAKLDIPQVPGGPRERVEDSDSEVSEFFDSFDQFDDLEGLTSESCTLTLPLDVSDVTPSQKKAAEASTCGSLSKYGSRTCSTKNMNPHRFDQPTLPANVKKPTPLKPGCPYSLHSEVPDTPRHVQTTSEENGGPLFSPVSSSAFSPLVDFNGTLEYFWKTNEDGQDSSELRKPQDLCSLYKTYSDFASSLSKEILESVCGYQSAVDISNNRNLSCVCHKEFKNPSGYVMKLSEIQETVTVAKLQKKSQSLKDGIQRFASDLVEMSLGSALRDLQKGVSSCTTTLCHLAARLTSTVFQMAFHEIGMQHAYVLKERAINGLAGFLVGEAVSGALKEFLTVKKQSLHRTVTRFAAELAEELVFEGIMEVCQFSHPSTPLTLSDCSFGHREEEEEDVFSSYASDLSESVIQEAFIELSQADVAFTSQAAISVSQDNICYVSAENTTSTNTCSIFANRQVVSSAASVPGPSEEDATCTMKKALFAVSGMASCNPVPQAGQALSHLQASDKTCQNKLSLSGMPQATSKQQKVSSSDFVRSTQTYLYTIGNQILTPGEELSHVKSLFQNFSVNMVDTIVTEACELITASQMKKSFGDCPVSLNKTIGSQRVSSSKQETVSYEGPDSPLKQQVGRDVFRYDERYSGQVRKDGPSEDSCELDSRGVAETYPVVKDTLDVPGTEMGRQKKISVPVDDLTLSLGHKSGRIPGTPPSTPQQPSEVSHEKRIKQFSKKLKSKLAKEFSPATPPPTPHYQPDASRCPTDTPDADKAEFILKLMSSLSEEADEKVDEEEELAEESTEALHYAERLACHIVSMATEIDTLGMEKEEREMSKGTKKRSDSVTQFSEQTLNTLWVYAGEVAGEVIRDVKRMVSSAQHTISSGVSGLCSEYPSCESVTDEYAGYLIRVLKKEGGSSKLVLDQYASRLAYRAIKLGLAHASLKIKQRSSSTQLPSPSSSEASSPKYRLESVVCPPSEDIQCCCQDSEEQSQREYMDLVNFAESLAYNITCDVTRKLRHSSVSLPKSLTDSCLYKKSKLEDVAENLVRNSFSCPLLSMETQRKHYHSTGSLRDDGYRNMVMQVIEDYASKIVDDTLKMSLASVGHSSHKHQMTQSFDRLCHTQRVSKVASRGQALGERTCRYCQVMECPYYTKFNRHYHQSLLQRRKRGPTCQARAEHLSGLEIPKIHIEQDHKVAFAEEMVSAAMETAKRELSNTSLNADSGIGHDGTSYAESLKAEIITSTLSNICQAANISFPAREASESSVSQQLSVGDDSLGSWSNLSFEDEHPDDNSSFLHLSDSSNGNSSSWSSLGLEGEAYEEPISFSPSDRLVRNWFVMGVKTRVFTKNGTMVTH</sequence>
<feature type="compositionally biased region" description="Polar residues" evidence="1">
    <location>
        <begin position="855"/>
        <end position="865"/>
    </location>
</feature>
<accession>A0A3Q3VLK2</accession>
<evidence type="ECO:0000256" key="1">
    <source>
        <dbReference type="SAM" id="MobiDB-lite"/>
    </source>
</evidence>
<keyword evidence="3" id="KW-1185">Reference proteome</keyword>
<dbReference type="PANTHER" id="PTHR10226:SF3">
    <property type="entry name" value="A-KINASE ANCHOR PROTEIN 11"/>
    <property type="match status" value="1"/>
</dbReference>
<dbReference type="Proteomes" id="UP000261620">
    <property type="component" value="Unplaced"/>
</dbReference>
<dbReference type="InterPro" id="IPR008382">
    <property type="entry name" value="SPHK1-interactor_AKAP_110"/>
</dbReference>
<dbReference type="Ensembl" id="ENSMMOT00000001306.1">
    <property type="protein sequence ID" value="ENSMMOP00000001278.1"/>
    <property type="gene ID" value="ENSMMOG00000001072.1"/>
</dbReference>
<reference evidence="2" key="2">
    <citation type="submission" date="2025-09" db="UniProtKB">
        <authorList>
            <consortium name="Ensembl"/>
        </authorList>
    </citation>
    <scope>IDENTIFICATION</scope>
</reference>
<feature type="region of interest" description="Disordered" evidence="1">
    <location>
        <begin position="1532"/>
        <end position="1553"/>
    </location>
</feature>
<dbReference type="GO" id="GO:0008104">
    <property type="term" value="P:intracellular protein localization"/>
    <property type="evidence" value="ECO:0007669"/>
    <property type="project" value="TreeGrafter"/>
</dbReference>
<dbReference type="GO" id="GO:0005737">
    <property type="term" value="C:cytoplasm"/>
    <property type="evidence" value="ECO:0007669"/>
    <property type="project" value="TreeGrafter"/>
</dbReference>
<name>A0A3Q3VLK2_MOLML</name>